<dbReference type="InterPro" id="IPR050490">
    <property type="entry name" value="Bact_solute-bd_prot1"/>
</dbReference>
<evidence type="ECO:0000256" key="1">
    <source>
        <dbReference type="ARBA" id="ARBA00004418"/>
    </source>
</evidence>
<feature type="signal peptide" evidence="8">
    <location>
        <begin position="1"/>
        <end position="21"/>
    </location>
</feature>
<dbReference type="CDD" id="cd14748">
    <property type="entry name" value="PBP2_UgpB"/>
    <property type="match status" value="1"/>
</dbReference>
<comment type="similarity">
    <text evidence="2">Belongs to the bacterial solute-binding protein 1 family.</text>
</comment>
<keyword evidence="5" id="KW-0813">Transport</keyword>
<organism evidence="9 10">
    <name type="scientific">Paralimibaculum aggregatum</name>
    <dbReference type="NCBI Taxonomy" id="3036245"/>
    <lineage>
        <taxon>Bacteria</taxon>
        <taxon>Pseudomonadati</taxon>
        <taxon>Pseudomonadota</taxon>
        <taxon>Alphaproteobacteria</taxon>
        <taxon>Rhodobacterales</taxon>
        <taxon>Paracoccaceae</taxon>
        <taxon>Paralimibaculum</taxon>
    </lineage>
</organism>
<dbReference type="EMBL" id="BSYI01000002">
    <property type="protein sequence ID" value="GMG81134.1"/>
    <property type="molecule type" value="Genomic_DNA"/>
</dbReference>
<accession>A0ABQ6LKF6</accession>
<comment type="function">
    <text evidence="7">Part of the ABC transporter complex UgpBAEC involved in sn-glycerol-3-phosphate (G3P) import. Binds G3P.</text>
</comment>
<comment type="subcellular location">
    <subcellularLocation>
        <location evidence="1">Periplasm</location>
    </subcellularLocation>
</comment>
<dbReference type="Gene3D" id="3.40.190.10">
    <property type="entry name" value="Periplasmic binding protein-like II"/>
    <property type="match status" value="2"/>
</dbReference>
<reference evidence="9 10" key="1">
    <citation type="submission" date="2023-04" db="EMBL/GenBank/DDBJ databases">
        <title>Marinoamorphus aggregata gen. nov., sp. Nov., isolate from tissue of brittle star Ophioplocus japonicus.</title>
        <authorList>
            <person name="Kawano K."/>
            <person name="Sawayama S."/>
            <person name="Nakagawa S."/>
        </authorList>
    </citation>
    <scope>NUCLEOTIDE SEQUENCE [LARGE SCALE GENOMIC DNA]</scope>
    <source>
        <strain evidence="9 10">NKW23</strain>
    </source>
</reference>
<gene>
    <name evidence="9" type="primary">ugpB</name>
    <name evidence="9" type="ORF">LNKW23_03460</name>
</gene>
<feature type="chain" id="PRO_5046024530" description="sn-glycerol-3-phosphate-binding periplasmic protein UgpB" evidence="8">
    <location>
        <begin position="22"/>
        <end position="434"/>
    </location>
</feature>
<evidence type="ECO:0000256" key="6">
    <source>
        <dbReference type="ARBA" id="ARBA00022729"/>
    </source>
</evidence>
<evidence type="ECO:0000313" key="9">
    <source>
        <dbReference type="EMBL" id="GMG81134.1"/>
    </source>
</evidence>
<dbReference type="RefSeq" id="WP_285669762.1">
    <property type="nucleotide sequence ID" value="NZ_BSYI01000002.1"/>
</dbReference>
<evidence type="ECO:0000256" key="3">
    <source>
        <dbReference type="ARBA" id="ARBA00011557"/>
    </source>
</evidence>
<evidence type="ECO:0000256" key="4">
    <source>
        <dbReference type="ARBA" id="ARBA00017470"/>
    </source>
</evidence>
<dbReference type="PANTHER" id="PTHR43649:SF31">
    <property type="entry name" value="SN-GLYCEROL-3-PHOSPHATE-BINDING PERIPLASMIC PROTEIN UGPB"/>
    <property type="match status" value="1"/>
</dbReference>
<dbReference type="InterPro" id="IPR006059">
    <property type="entry name" value="SBP"/>
</dbReference>
<proteinExistence type="inferred from homology"/>
<comment type="caution">
    <text evidence="9">The sequence shown here is derived from an EMBL/GenBank/DDBJ whole genome shotgun (WGS) entry which is preliminary data.</text>
</comment>
<comment type="subunit">
    <text evidence="3">The complex is composed of two ATP-binding proteins (UgpC), two transmembrane proteins (UgpA and UgpE) and a solute-binding protein (UgpB).</text>
</comment>
<evidence type="ECO:0000256" key="8">
    <source>
        <dbReference type="SAM" id="SignalP"/>
    </source>
</evidence>
<protein>
    <recommendedName>
        <fullName evidence="4">sn-glycerol-3-phosphate-binding periplasmic protein UgpB</fullName>
    </recommendedName>
</protein>
<keyword evidence="10" id="KW-1185">Reference proteome</keyword>
<dbReference type="Proteomes" id="UP001239909">
    <property type="component" value="Unassembled WGS sequence"/>
</dbReference>
<keyword evidence="6 8" id="KW-0732">Signal</keyword>
<name>A0ABQ6LKF6_9RHOB</name>
<evidence type="ECO:0000256" key="5">
    <source>
        <dbReference type="ARBA" id="ARBA00022448"/>
    </source>
</evidence>
<dbReference type="SUPFAM" id="SSF53850">
    <property type="entry name" value="Periplasmic binding protein-like II"/>
    <property type="match status" value="1"/>
</dbReference>
<sequence length="434" mass="47525">MSISRLALAAAIAAAPAFAIAKTEVQFWHAMGGQLGEITDKFAADFSAGHASCTVTSSYKGNYTETMNSAIAAFRAGEQPHIVQVFEVGTATMMAAEGAIYPVEQLMTETGTPFDRSAYLPAVISYYTTPEGELLSLPFNSSSPVLWYNKTKLDELGIAVPATWDELEAAAAKAKEAGVEAPFSFGWQSWTQIENYSAWHNLPTGTRENGFAGLDTEFTFNNEHVVNHIARIQRMGEQGLFKYGGRRGDSRAMFVNGEAIFWINSSAYYGGFAQDITDWEFAQTMMPLDTAVADAPQNSIIGGATLWVLRGREAAEYKCVAEFLAFLSEAENQAYWHQTTGYVPITTAAYELSREQGFYETSPGTDTAIKQLSLNEPTVNSKGLRYGNFVQIRDVINEELEAAWAGDKTAKEALDTAVERSNALLRKFEAAHAR</sequence>
<dbReference type="PANTHER" id="PTHR43649">
    <property type="entry name" value="ARABINOSE-BINDING PROTEIN-RELATED"/>
    <property type="match status" value="1"/>
</dbReference>
<evidence type="ECO:0000313" key="10">
    <source>
        <dbReference type="Proteomes" id="UP001239909"/>
    </source>
</evidence>
<dbReference type="NCBIfam" id="NF008211">
    <property type="entry name" value="PRK10974.1"/>
    <property type="match status" value="1"/>
</dbReference>
<dbReference type="Pfam" id="PF13416">
    <property type="entry name" value="SBP_bac_8"/>
    <property type="match status" value="1"/>
</dbReference>
<evidence type="ECO:0000256" key="7">
    <source>
        <dbReference type="ARBA" id="ARBA00034473"/>
    </source>
</evidence>
<evidence type="ECO:0000256" key="2">
    <source>
        <dbReference type="ARBA" id="ARBA00008520"/>
    </source>
</evidence>